<dbReference type="Pfam" id="PF00651">
    <property type="entry name" value="BTB"/>
    <property type="match status" value="1"/>
</dbReference>
<keyword evidence="5" id="KW-1185">Reference proteome</keyword>
<name>A0A9Q0L689_ANAIG</name>
<dbReference type="OrthoDB" id="194443at2759"/>
<gene>
    <name evidence="4" type="ORF">M0811_13525</name>
</gene>
<accession>A0A9Q0L689</accession>
<evidence type="ECO:0000256" key="1">
    <source>
        <dbReference type="ARBA" id="ARBA00022441"/>
    </source>
</evidence>
<dbReference type="SMART" id="SM00225">
    <property type="entry name" value="BTB"/>
    <property type="match status" value="1"/>
</dbReference>
<protein>
    <recommendedName>
        <fullName evidence="3">BTB domain-containing protein</fullName>
    </recommendedName>
</protein>
<organism evidence="4 5">
    <name type="scientific">Anaeramoeba ignava</name>
    <name type="common">Anaerobic marine amoeba</name>
    <dbReference type="NCBI Taxonomy" id="1746090"/>
    <lineage>
        <taxon>Eukaryota</taxon>
        <taxon>Metamonada</taxon>
        <taxon>Anaeramoebidae</taxon>
        <taxon>Anaeramoeba</taxon>
    </lineage>
</organism>
<dbReference type="AlphaFoldDB" id="A0A9Q0L689"/>
<dbReference type="Gene3D" id="3.30.710.10">
    <property type="entry name" value="Potassium Channel Kv1.1, Chain A"/>
    <property type="match status" value="1"/>
</dbReference>
<dbReference type="PANTHER" id="PTHR24412">
    <property type="entry name" value="KELCH PROTEIN"/>
    <property type="match status" value="1"/>
</dbReference>
<reference evidence="4" key="1">
    <citation type="submission" date="2022-10" db="EMBL/GenBank/DDBJ databases">
        <title>Novel sulphate-reducing endosymbionts in the free-living metamonad Anaeramoeba.</title>
        <authorList>
            <person name="Jerlstrom-Hultqvist J."/>
            <person name="Cepicka I."/>
            <person name="Gallot-Lavallee L."/>
            <person name="Salas-Leiva D."/>
            <person name="Curtis B.A."/>
            <person name="Zahonova K."/>
            <person name="Pipaliya S."/>
            <person name="Dacks J."/>
            <person name="Roger A.J."/>
        </authorList>
    </citation>
    <scope>NUCLEOTIDE SEQUENCE</scope>
    <source>
        <strain evidence="4">BMAN</strain>
    </source>
</reference>
<dbReference type="PANTHER" id="PTHR24412:SF489">
    <property type="entry name" value="RING FINGER DOMAIN AND KELCH REPEAT-CONTAINING PROTEIN DDB_G0271372"/>
    <property type="match status" value="1"/>
</dbReference>
<dbReference type="PROSITE" id="PS50097">
    <property type="entry name" value="BTB"/>
    <property type="match status" value="1"/>
</dbReference>
<dbReference type="EMBL" id="JAPDFW010000141">
    <property type="protein sequence ID" value="KAJ5066499.1"/>
    <property type="molecule type" value="Genomic_DNA"/>
</dbReference>
<dbReference type="InterPro" id="IPR011333">
    <property type="entry name" value="SKP1/BTB/POZ_sf"/>
</dbReference>
<dbReference type="SUPFAM" id="SSF54695">
    <property type="entry name" value="POZ domain"/>
    <property type="match status" value="1"/>
</dbReference>
<comment type="caution">
    <text evidence="4">The sequence shown here is derived from an EMBL/GenBank/DDBJ whole genome shotgun (WGS) entry which is preliminary data.</text>
</comment>
<dbReference type="CDD" id="cd18186">
    <property type="entry name" value="BTB_POZ_ZBTB_KLHL-like"/>
    <property type="match status" value="1"/>
</dbReference>
<keyword evidence="2" id="KW-0677">Repeat</keyword>
<sequence length="302" mass="35757">MSLESYTNTSKLSKDLSELIAKENDLCDFEIKISETNENTEKIFKCHKAILSSRSDYFGALFRTKMKEYHESKVELNDISSESMELILNYIYTGIMNVNPENAIEILIASKNCFWMKKFSIFLLLLSAKIWQLITFLMFSKVSQNANFLKFTTREILCIIRNPGFLSFVPEIVLFETILKWTQKKLRFPINGSPDQIPKEQADLIQEKITRFIGDIRFCDMQKKEVEQIQSYNIIPEEIMKDIILFHKSPQERKSLFKKYKEKKLRTFAHRGNPFKKSLIIKDNISQTNYLRKWINDPFFFR</sequence>
<keyword evidence="1" id="KW-0880">Kelch repeat</keyword>
<proteinExistence type="predicted"/>
<evidence type="ECO:0000313" key="4">
    <source>
        <dbReference type="EMBL" id="KAJ5066499.1"/>
    </source>
</evidence>
<evidence type="ECO:0000256" key="2">
    <source>
        <dbReference type="ARBA" id="ARBA00022737"/>
    </source>
</evidence>
<evidence type="ECO:0000259" key="3">
    <source>
        <dbReference type="PROSITE" id="PS50097"/>
    </source>
</evidence>
<dbReference type="InterPro" id="IPR000210">
    <property type="entry name" value="BTB/POZ_dom"/>
</dbReference>
<evidence type="ECO:0000313" key="5">
    <source>
        <dbReference type="Proteomes" id="UP001149090"/>
    </source>
</evidence>
<dbReference type="Proteomes" id="UP001149090">
    <property type="component" value="Unassembled WGS sequence"/>
</dbReference>
<feature type="domain" description="BTB" evidence="3">
    <location>
        <begin position="27"/>
        <end position="100"/>
    </location>
</feature>